<gene>
    <name evidence="1" type="ORF">ACFYTF_13645</name>
</gene>
<protein>
    <submittedName>
        <fullName evidence="1">Uncharacterized protein</fullName>
    </submittedName>
</protein>
<name>A0ABW6PNM5_9NOCA</name>
<accession>A0ABW6PNM5</accession>
<reference evidence="1 2" key="1">
    <citation type="submission" date="2024-10" db="EMBL/GenBank/DDBJ databases">
        <title>The Natural Products Discovery Center: Release of the First 8490 Sequenced Strains for Exploring Actinobacteria Biosynthetic Diversity.</title>
        <authorList>
            <person name="Kalkreuter E."/>
            <person name="Kautsar S.A."/>
            <person name="Yang D."/>
            <person name="Bader C.D."/>
            <person name="Teijaro C.N."/>
            <person name="Fluegel L."/>
            <person name="Davis C.M."/>
            <person name="Simpson J.R."/>
            <person name="Lauterbach L."/>
            <person name="Steele A.D."/>
            <person name="Gui C."/>
            <person name="Meng S."/>
            <person name="Li G."/>
            <person name="Viehrig K."/>
            <person name="Ye F."/>
            <person name="Su P."/>
            <person name="Kiefer A.F."/>
            <person name="Nichols A."/>
            <person name="Cepeda A.J."/>
            <person name="Yan W."/>
            <person name="Fan B."/>
            <person name="Jiang Y."/>
            <person name="Adhikari A."/>
            <person name="Zheng C.-J."/>
            <person name="Schuster L."/>
            <person name="Cowan T.M."/>
            <person name="Smanski M.J."/>
            <person name="Chevrette M.G."/>
            <person name="De Carvalho L.P.S."/>
            <person name="Shen B."/>
        </authorList>
    </citation>
    <scope>NUCLEOTIDE SEQUENCE [LARGE SCALE GENOMIC DNA]</scope>
    <source>
        <strain evidence="1 2">NPDC004045</strain>
    </source>
</reference>
<dbReference type="RefSeq" id="WP_043651309.1">
    <property type="nucleotide sequence ID" value="NZ_JBIAMX010000007.1"/>
</dbReference>
<keyword evidence="2" id="KW-1185">Reference proteome</keyword>
<proteinExistence type="predicted"/>
<sequence>MNAQVIPLVPRGGFVVRRAGDRWELVNSRRYGPGVVLHTWPLARHGEAFEHCHRLNGCTIATPHAAHH</sequence>
<evidence type="ECO:0000313" key="1">
    <source>
        <dbReference type="EMBL" id="MFF0543870.1"/>
    </source>
</evidence>
<dbReference type="Proteomes" id="UP001601444">
    <property type="component" value="Unassembled WGS sequence"/>
</dbReference>
<comment type="caution">
    <text evidence="1">The sequence shown here is derived from an EMBL/GenBank/DDBJ whole genome shotgun (WGS) entry which is preliminary data.</text>
</comment>
<evidence type="ECO:0000313" key="2">
    <source>
        <dbReference type="Proteomes" id="UP001601444"/>
    </source>
</evidence>
<dbReference type="EMBL" id="JBIAMX010000007">
    <property type="protein sequence ID" value="MFF0543870.1"/>
    <property type="molecule type" value="Genomic_DNA"/>
</dbReference>
<organism evidence="1 2">
    <name type="scientific">Nocardia thailandica</name>
    <dbReference type="NCBI Taxonomy" id="257275"/>
    <lineage>
        <taxon>Bacteria</taxon>
        <taxon>Bacillati</taxon>
        <taxon>Actinomycetota</taxon>
        <taxon>Actinomycetes</taxon>
        <taxon>Mycobacteriales</taxon>
        <taxon>Nocardiaceae</taxon>
        <taxon>Nocardia</taxon>
    </lineage>
</organism>